<reference evidence="2" key="1">
    <citation type="submission" date="2018-08" db="EMBL/GenBank/DDBJ databases">
        <title>A genome reference for cultivated species of the human gut microbiota.</title>
        <authorList>
            <person name="Zou Y."/>
            <person name="Xue W."/>
            <person name="Luo G."/>
        </authorList>
    </citation>
    <scope>NUCLEOTIDE SEQUENCE [LARGE SCALE GENOMIC DNA]</scope>
    <source>
        <strain evidence="2">TF05-5AC</strain>
    </source>
</reference>
<name>A0A3E3IAK5_9FIRM</name>
<evidence type="ECO:0000313" key="2">
    <source>
        <dbReference type="EMBL" id="RGE64109.1"/>
    </source>
</evidence>
<keyword evidence="1" id="KW-1133">Transmembrane helix</keyword>
<comment type="caution">
    <text evidence="2">The sequence shown here is derived from an EMBL/GenBank/DDBJ whole genome shotgun (WGS) entry which is preliminary data.</text>
</comment>
<gene>
    <name evidence="2" type="ORF">DXC51_03275</name>
</gene>
<feature type="transmembrane region" description="Helical" evidence="1">
    <location>
        <begin position="26"/>
        <end position="49"/>
    </location>
</feature>
<sequence length="68" mass="8063">MLWIRNKERQKPDRITAKLPDQILNWLASSVVFFMDFNIFSVFLAFCGIQHTIHLMNKFSDFVDEGEI</sequence>
<keyword evidence="3" id="KW-1185">Reference proteome</keyword>
<organism evidence="2 3">
    <name type="scientific">Eisenbergiella massiliensis</name>
    <dbReference type="NCBI Taxonomy" id="1720294"/>
    <lineage>
        <taxon>Bacteria</taxon>
        <taxon>Bacillati</taxon>
        <taxon>Bacillota</taxon>
        <taxon>Clostridia</taxon>
        <taxon>Lachnospirales</taxon>
        <taxon>Lachnospiraceae</taxon>
        <taxon>Eisenbergiella</taxon>
    </lineage>
</organism>
<accession>A0A3E3IAK5</accession>
<keyword evidence="1" id="KW-0812">Transmembrane</keyword>
<keyword evidence="1" id="KW-0472">Membrane</keyword>
<dbReference type="EMBL" id="QVLV01000002">
    <property type="protein sequence ID" value="RGE64109.1"/>
    <property type="molecule type" value="Genomic_DNA"/>
</dbReference>
<dbReference type="Proteomes" id="UP000260812">
    <property type="component" value="Unassembled WGS sequence"/>
</dbReference>
<evidence type="ECO:0000313" key="3">
    <source>
        <dbReference type="Proteomes" id="UP000260812"/>
    </source>
</evidence>
<protein>
    <submittedName>
        <fullName evidence="2">Uncharacterized protein</fullName>
    </submittedName>
</protein>
<dbReference type="AlphaFoldDB" id="A0A3E3IAK5"/>
<evidence type="ECO:0000256" key="1">
    <source>
        <dbReference type="SAM" id="Phobius"/>
    </source>
</evidence>
<proteinExistence type="predicted"/>